<proteinExistence type="predicted"/>
<gene>
    <name evidence="2" type="ORF">PUN28_017868</name>
</gene>
<reference evidence="2 3" key="1">
    <citation type="submission" date="2023-03" db="EMBL/GenBank/DDBJ databases">
        <title>High recombination rates correlate with genetic variation in Cardiocondyla obscurior ants.</title>
        <authorList>
            <person name="Errbii M."/>
        </authorList>
    </citation>
    <scope>NUCLEOTIDE SEQUENCE [LARGE SCALE GENOMIC DNA]</scope>
    <source>
        <strain evidence="2">Alpha-2009</strain>
        <tissue evidence="2">Whole body</tissue>
    </source>
</reference>
<evidence type="ECO:0000256" key="1">
    <source>
        <dbReference type="SAM" id="MobiDB-lite"/>
    </source>
</evidence>
<protein>
    <submittedName>
        <fullName evidence="2">Uncharacterized protein</fullName>
    </submittedName>
</protein>
<comment type="caution">
    <text evidence="2">The sequence shown here is derived from an EMBL/GenBank/DDBJ whole genome shotgun (WGS) entry which is preliminary data.</text>
</comment>
<organism evidence="2 3">
    <name type="scientific">Cardiocondyla obscurior</name>
    <dbReference type="NCBI Taxonomy" id="286306"/>
    <lineage>
        <taxon>Eukaryota</taxon>
        <taxon>Metazoa</taxon>
        <taxon>Ecdysozoa</taxon>
        <taxon>Arthropoda</taxon>
        <taxon>Hexapoda</taxon>
        <taxon>Insecta</taxon>
        <taxon>Pterygota</taxon>
        <taxon>Neoptera</taxon>
        <taxon>Endopterygota</taxon>
        <taxon>Hymenoptera</taxon>
        <taxon>Apocrita</taxon>
        <taxon>Aculeata</taxon>
        <taxon>Formicoidea</taxon>
        <taxon>Formicidae</taxon>
        <taxon>Myrmicinae</taxon>
        <taxon>Cardiocondyla</taxon>
    </lineage>
</organism>
<dbReference type="AlphaFoldDB" id="A0AAW2ENM6"/>
<evidence type="ECO:0000313" key="3">
    <source>
        <dbReference type="Proteomes" id="UP001430953"/>
    </source>
</evidence>
<name>A0AAW2ENM6_9HYME</name>
<feature type="region of interest" description="Disordered" evidence="1">
    <location>
        <begin position="66"/>
        <end position="112"/>
    </location>
</feature>
<keyword evidence="3" id="KW-1185">Reference proteome</keyword>
<evidence type="ECO:0000313" key="2">
    <source>
        <dbReference type="EMBL" id="KAL0103831.1"/>
    </source>
</evidence>
<accession>A0AAW2ENM6</accession>
<dbReference type="Proteomes" id="UP001430953">
    <property type="component" value="Unassembled WGS sequence"/>
</dbReference>
<dbReference type="EMBL" id="JADYXP020000021">
    <property type="protein sequence ID" value="KAL0103831.1"/>
    <property type="molecule type" value="Genomic_DNA"/>
</dbReference>
<sequence length="112" mass="13189">MTMMARKEAQLMKSNTPPRFMNQELVRCFPDRTENILKYLESLRKPRCEGYNTEQLCKIIREARSSGKETTLQKAALNLDKPQSRPRKITEKEEEENTQPPRNYGNEIERDA</sequence>